<evidence type="ECO:0008006" key="5">
    <source>
        <dbReference type="Google" id="ProtNLM"/>
    </source>
</evidence>
<feature type="domain" description="GmrSD restriction endonucleases C-terminal" evidence="2">
    <location>
        <begin position="549"/>
        <end position="684"/>
    </location>
</feature>
<name>A0A266N4H4_9PSED</name>
<feature type="domain" description="GmrSD restriction endonucleases N-terminal" evidence="1">
    <location>
        <begin position="39"/>
        <end position="258"/>
    </location>
</feature>
<dbReference type="PANTHER" id="PTHR35149:SF1">
    <property type="entry name" value="DUF5655 DOMAIN-CONTAINING PROTEIN"/>
    <property type="match status" value="1"/>
</dbReference>
<evidence type="ECO:0000313" key="4">
    <source>
        <dbReference type="Proteomes" id="UP000215788"/>
    </source>
</evidence>
<dbReference type="Pfam" id="PF03235">
    <property type="entry name" value="GmrSD_N"/>
    <property type="match status" value="1"/>
</dbReference>
<dbReference type="EMBL" id="NQKI01000055">
    <property type="protein sequence ID" value="OZY57396.1"/>
    <property type="molecule type" value="Genomic_DNA"/>
</dbReference>
<sequence length="699" mass="78773">MSNMPNRAHELTANKYSAQRMVSGSEEHAGHIPALDTPFLIPIYQRMYTWETQHVECLLQDVWEAYQQQSDTEYFIGAVVVSPIDDGRLELIDGQQRMTTLWLIASVLVTAPLGLSLDSLPKWRSFMAVGAKQPPVARLDFSGREQDKQALAAFMRNWGCDCGCVSSTECNGWLKNEAMVVARKTIINFFNRLANQPQQEEGMTGAGRVQAFSDYLWAKATFVVTKLHQETDKNRFFDSMNSRGVQLEKHEILKARLLNQLPEVERRVYAWAWDLCADIDGYVKNSLQAELDYGRSAHHIGTYLLNKVTTRSEGGTDSLVEGTRTLAHILNTPNAKTNTVDTDEELSTKYKSFVSFPVFLLHVLRVFVGDSTPSSDHAGVSVDHKKLLAEFDEHFPSNLEHQHKPFGDKTQCKAFIHCLLRCRLLMDNFMIKGHVHESSHVATRWEIASPLAEASKNNQRTKRTGQHWDSIGMLQSMMYFSQDLTRVPWLTEALKALYEPGAQLDDAKNLLNGLTQQDARYAQTVARGKSLQEILGVGDTFALCDGLGTDTPHYWFYKLEYLLWECWFNADNPDNKPVRPEILKGSATIFRMRHVTSVEHVSPQSKNTGEITQLDRFGNLALLSVGENSTYSDKDPVEKKGMFRAGLNKGIIQSLKLADIFSSINDDSDWCDTAMKKHETAMAAVLLDAHPELAQGATQ</sequence>
<dbReference type="AlphaFoldDB" id="A0A266N4H4"/>
<dbReference type="Proteomes" id="UP000215788">
    <property type="component" value="Unassembled WGS sequence"/>
</dbReference>
<evidence type="ECO:0000259" key="1">
    <source>
        <dbReference type="Pfam" id="PF03235"/>
    </source>
</evidence>
<evidence type="ECO:0000313" key="3">
    <source>
        <dbReference type="EMBL" id="OZY57396.1"/>
    </source>
</evidence>
<gene>
    <name evidence="3" type="ORF">CJF39_21640</name>
</gene>
<reference evidence="3 4" key="1">
    <citation type="submission" date="2017-08" db="EMBL/GenBank/DDBJ databases">
        <title>Genomic and metabolic characterisation of spoilage-associated Pseudomonas species.</title>
        <authorList>
            <person name="Stanborough T."/>
            <person name="Fegan N."/>
            <person name="Powell S.M."/>
            <person name="Singh T."/>
            <person name="Tamplin M.L."/>
            <person name="Chandry P.S."/>
        </authorList>
    </citation>
    <scope>NUCLEOTIDE SEQUENCE [LARGE SCALE GENOMIC DNA]</scope>
    <source>
        <strain evidence="3 4">L1802</strain>
    </source>
</reference>
<organism evidence="3 4">
    <name type="scientific">Pseudomonas lundensis</name>
    <dbReference type="NCBI Taxonomy" id="86185"/>
    <lineage>
        <taxon>Bacteria</taxon>
        <taxon>Pseudomonadati</taxon>
        <taxon>Pseudomonadota</taxon>
        <taxon>Gammaproteobacteria</taxon>
        <taxon>Pseudomonadales</taxon>
        <taxon>Pseudomonadaceae</taxon>
        <taxon>Pseudomonas</taxon>
    </lineage>
</organism>
<dbReference type="InterPro" id="IPR004919">
    <property type="entry name" value="GmrSD_N"/>
</dbReference>
<accession>A0A266N4H4</accession>
<dbReference type="InterPro" id="IPR011089">
    <property type="entry name" value="GmrSD_C"/>
</dbReference>
<comment type="caution">
    <text evidence="3">The sequence shown here is derived from an EMBL/GenBank/DDBJ whole genome shotgun (WGS) entry which is preliminary data.</text>
</comment>
<proteinExistence type="predicted"/>
<dbReference type="Pfam" id="PF07510">
    <property type="entry name" value="GmrSD_C"/>
    <property type="match status" value="1"/>
</dbReference>
<dbReference type="OrthoDB" id="9798761at2"/>
<evidence type="ECO:0000259" key="2">
    <source>
        <dbReference type="Pfam" id="PF07510"/>
    </source>
</evidence>
<dbReference type="PANTHER" id="PTHR35149">
    <property type="entry name" value="SLL5132 PROTEIN"/>
    <property type="match status" value="1"/>
</dbReference>
<protein>
    <recommendedName>
        <fullName evidence="5">DUF262 domain-containing protein</fullName>
    </recommendedName>
</protein>